<evidence type="ECO:0000256" key="3">
    <source>
        <dbReference type="ARBA" id="ARBA00022989"/>
    </source>
</evidence>
<keyword evidence="6 10" id="KW-0675">Receptor</keyword>
<protein>
    <submittedName>
        <fullName evidence="10">Chemosensory receptor b</fullName>
    </submittedName>
</protein>
<dbReference type="GO" id="GO:0005886">
    <property type="term" value="C:plasma membrane"/>
    <property type="evidence" value="ECO:0007669"/>
    <property type="project" value="TreeGrafter"/>
</dbReference>
<comment type="subcellular location">
    <subcellularLocation>
        <location evidence="1">Membrane</location>
        <topology evidence="1">Multi-pass membrane protein</topology>
    </subcellularLocation>
</comment>
<evidence type="ECO:0000256" key="2">
    <source>
        <dbReference type="ARBA" id="ARBA00022692"/>
    </source>
</evidence>
<keyword evidence="7" id="KW-0807">Transducer</keyword>
<evidence type="ECO:0000256" key="8">
    <source>
        <dbReference type="SAM" id="Phobius"/>
    </source>
</evidence>
<keyword evidence="4" id="KW-0297">G-protein coupled receptor</keyword>
<feature type="transmembrane region" description="Helical" evidence="8">
    <location>
        <begin position="170"/>
        <end position="191"/>
    </location>
</feature>
<evidence type="ECO:0000256" key="5">
    <source>
        <dbReference type="ARBA" id="ARBA00023136"/>
    </source>
</evidence>
<organism evidence="10 11">
    <name type="scientific">Plakobranchus ocellatus</name>
    <dbReference type="NCBI Taxonomy" id="259542"/>
    <lineage>
        <taxon>Eukaryota</taxon>
        <taxon>Metazoa</taxon>
        <taxon>Spiralia</taxon>
        <taxon>Lophotrochozoa</taxon>
        <taxon>Mollusca</taxon>
        <taxon>Gastropoda</taxon>
        <taxon>Heterobranchia</taxon>
        <taxon>Euthyneura</taxon>
        <taxon>Panpulmonata</taxon>
        <taxon>Sacoglossa</taxon>
        <taxon>Placobranchoidea</taxon>
        <taxon>Plakobranchidae</taxon>
        <taxon>Plakobranchus</taxon>
    </lineage>
</organism>
<reference evidence="10 11" key="1">
    <citation type="journal article" date="2021" name="Elife">
        <title>Chloroplast acquisition without the gene transfer in kleptoplastic sea slugs, Plakobranchus ocellatus.</title>
        <authorList>
            <person name="Maeda T."/>
            <person name="Takahashi S."/>
            <person name="Yoshida T."/>
            <person name="Shimamura S."/>
            <person name="Takaki Y."/>
            <person name="Nagai Y."/>
            <person name="Toyoda A."/>
            <person name="Suzuki Y."/>
            <person name="Arimoto A."/>
            <person name="Ishii H."/>
            <person name="Satoh N."/>
            <person name="Nishiyama T."/>
            <person name="Hasebe M."/>
            <person name="Maruyama T."/>
            <person name="Minagawa J."/>
            <person name="Obokata J."/>
            <person name="Shigenobu S."/>
        </authorList>
    </citation>
    <scope>NUCLEOTIDE SEQUENCE [LARGE SCALE GENOMIC DNA]</scope>
</reference>
<sequence length="363" mass="40560">MEEFAFTFFENATATVNGNISDERETALHLEPSKVIAVISAKTYIVLVALFSYANVIVGTLGIVNNLFVIITYGKIGFSDTINISYIALAISDLGAVSTRLWGALCFVFAVTDTDLPFNPGELAILSSFWPAQGFEKITAFITAFIALERCLCVQFPLHVKRMVTKKRTVFILVFAYVFGLGPQNLSYFVFNIQSIFNPEQNKTIIRLVKLPGVARSITLRVLFAYYGTFLHFTAMFTVWICTIFLAITLRKIATIRDKSLGQVSTKHDRKKKQHVIKTVFLLATTYLAFSTPTAGTLLVPHFEPEFETTKALARIATVSHLLSGLMSQFNSSTNLYIYVYMGSKFRETFLALFKKTVPSTKG</sequence>
<keyword evidence="11" id="KW-1185">Reference proteome</keyword>
<dbReference type="AlphaFoldDB" id="A0AAV4CCI8"/>
<name>A0AAV4CCI8_9GAST</name>
<evidence type="ECO:0000313" key="11">
    <source>
        <dbReference type="Proteomes" id="UP000735302"/>
    </source>
</evidence>
<dbReference type="Pfam" id="PF10324">
    <property type="entry name" value="7TM_GPCR_Srw"/>
    <property type="match status" value="1"/>
</dbReference>
<dbReference type="PROSITE" id="PS50262">
    <property type="entry name" value="G_PROTEIN_RECEP_F1_2"/>
    <property type="match status" value="1"/>
</dbReference>
<dbReference type="SUPFAM" id="SSF81321">
    <property type="entry name" value="Family A G protein-coupled receptor-like"/>
    <property type="match status" value="1"/>
</dbReference>
<keyword evidence="2 8" id="KW-0812">Transmembrane</keyword>
<evidence type="ECO:0000256" key="4">
    <source>
        <dbReference type="ARBA" id="ARBA00023040"/>
    </source>
</evidence>
<dbReference type="Proteomes" id="UP000735302">
    <property type="component" value="Unassembled WGS sequence"/>
</dbReference>
<evidence type="ECO:0000256" key="6">
    <source>
        <dbReference type="ARBA" id="ARBA00023170"/>
    </source>
</evidence>
<proteinExistence type="predicted"/>
<evidence type="ECO:0000313" key="10">
    <source>
        <dbReference type="EMBL" id="GFO29588.1"/>
    </source>
</evidence>
<keyword evidence="3 8" id="KW-1133">Transmembrane helix</keyword>
<feature type="transmembrane region" description="Helical" evidence="8">
    <location>
        <begin position="86"/>
        <end position="111"/>
    </location>
</feature>
<dbReference type="Gene3D" id="1.20.1070.10">
    <property type="entry name" value="Rhodopsin 7-helix transmembrane proteins"/>
    <property type="match status" value="1"/>
</dbReference>
<dbReference type="PANTHER" id="PTHR24243">
    <property type="entry name" value="G-PROTEIN COUPLED RECEPTOR"/>
    <property type="match status" value="1"/>
</dbReference>
<gene>
    <name evidence="10" type="ORF">PoB_005609300</name>
</gene>
<feature type="domain" description="G-protein coupled receptors family 1 profile" evidence="9">
    <location>
        <begin position="64"/>
        <end position="339"/>
    </location>
</feature>
<dbReference type="GO" id="GO:0008528">
    <property type="term" value="F:G protein-coupled peptide receptor activity"/>
    <property type="evidence" value="ECO:0007669"/>
    <property type="project" value="InterPro"/>
</dbReference>
<dbReference type="EMBL" id="BLXT01006176">
    <property type="protein sequence ID" value="GFO29588.1"/>
    <property type="molecule type" value="Genomic_DNA"/>
</dbReference>
<feature type="transmembrane region" description="Helical" evidence="8">
    <location>
        <begin position="44"/>
        <end position="74"/>
    </location>
</feature>
<accession>A0AAV4CCI8</accession>
<evidence type="ECO:0000256" key="1">
    <source>
        <dbReference type="ARBA" id="ARBA00004141"/>
    </source>
</evidence>
<dbReference type="PANTHER" id="PTHR24243:SF233">
    <property type="entry name" value="THYROTROPIN-RELEASING HORMONE RECEPTOR"/>
    <property type="match status" value="1"/>
</dbReference>
<dbReference type="InterPro" id="IPR017452">
    <property type="entry name" value="GPCR_Rhodpsn_7TM"/>
</dbReference>
<dbReference type="InterPro" id="IPR019427">
    <property type="entry name" value="7TM_GPCR_serpentine_rcpt_Srw"/>
</dbReference>
<keyword evidence="5 8" id="KW-0472">Membrane</keyword>
<evidence type="ECO:0000256" key="7">
    <source>
        <dbReference type="ARBA" id="ARBA00023224"/>
    </source>
</evidence>
<comment type="caution">
    <text evidence="10">The sequence shown here is derived from an EMBL/GenBank/DDBJ whole genome shotgun (WGS) entry which is preliminary data.</text>
</comment>
<evidence type="ECO:0000259" key="9">
    <source>
        <dbReference type="PROSITE" id="PS50262"/>
    </source>
</evidence>
<feature type="transmembrane region" description="Helical" evidence="8">
    <location>
        <begin position="224"/>
        <end position="250"/>
    </location>
</feature>
<feature type="transmembrane region" description="Helical" evidence="8">
    <location>
        <begin position="280"/>
        <end position="300"/>
    </location>
</feature>
<feature type="transmembrane region" description="Helical" evidence="8">
    <location>
        <begin position="312"/>
        <end position="340"/>
    </location>
</feature>